<evidence type="ECO:0000313" key="1">
    <source>
        <dbReference type="EMBL" id="AMR81164.1"/>
    </source>
</evidence>
<dbReference type="AlphaFoldDB" id="A0A142JSV2"/>
<proteinExistence type="predicted"/>
<dbReference type="Pfam" id="PF05015">
    <property type="entry name" value="HigB-like_toxin"/>
    <property type="match status" value="1"/>
</dbReference>
<dbReference type="InterPro" id="IPR035093">
    <property type="entry name" value="RelE/ParE_toxin_dom_sf"/>
</dbReference>
<dbReference type="KEGG" id="cnan:A2G96_25500"/>
<reference evidence="1 2" key="1">
    <citation type="submission" date="2016-03" db="EMBL/GenBank/DDBJ databases">
        <title>Complete genome sequence of a novel chlorpyrifos degrading bacterium, Cupriavidus nantongensis sp. X1.</title>
        <authorList>
            <person name="Fang L."/>
        </authorList>
    </citation>
    <scope>NUCLEOTIDE SEQUENCE [LARGE SCALE GENOMIC DNA]</scope>
    <source>
        <strain evidence="1 2">X1</strain>
    </source>
</reference>
<accession>A0A142JSV2</accession>
<sequence length="92" mass="10773">MIQSFRCSDTFELFKGRWVPRFANIHAVAVRKLLMLHEATTVEMLRAPPGNRLERLSGERKGCYSIRINNQWRICFVWTHDGPAAVEIIDYH</sequence>
<dbReference type="Proteomes" id="UP000075238">
    <property type="component" value="Chromosome 2"/>
</dbReference>
<organism evidence="1 2">
    <name type="scientific">Cupriavidus nantongensis</name>
    <dbReference type="NCBI Taxonomy" id="1796606"/>
    <lineage>
        <taxon>Bacteria</taxon>
        <taxon>Pseudomonadati</taxon>
        <taxon>Pseudomonadota</taxon>
        <taxon>Betaproteobacteria</taxon>
        <taxon>Burkholderiales</taxon>
        <taxon>Burkholderiaceae</taxon>
        <taxon>Cupriavidus</taxon>
    </lineage>
</organism>
<dbReference type="PANTHER" id="PTHR40266">
    <property type="entry name" value="TOXIN HIGB-1"/>
    <property type="match status" value="1"/>
</dbReference>
<dbReference type="RefSeq" id="WP_062802979.1">
    <property type="nucleotide sequence ID" value="NZ_CP014845.1"/>
</dbReference>
<dbReference type="Gene3D" id="3.30.2310.20">
    <property type="entry name" value="RelE-like"/>
    <property type="match status" value="1"/>
</dbReference>
<dbReference type="InterPro" id="IPR007711">
    <property type="entry name" value="HigB-1"/>
</dbReference>
<gene>
    <name evidence="1" type="ORF">A2G96_25500</name>
</gene>
<dbReference type="STRING" id="1796606.A2G96_25500"/>
<dbReference type="SUPFAM" id="SSF143011">
    <property type="entry name" value="RelE-like"/>
    <property type="match status" value="1"/>
</dbReference>
<dbReference type="EMBL" id="CP014845">
    <property type="protein sequence ID" value="AMR81164.1"/>
    <property type="molecule type" value="Genomic_DNA"/>
</dbReference>
<evidence type="ECO:0000313" key="2">
    <source>
        <dbReference type="Proteomes" id="UP000075238"/>
    </source>
</evidence>
<keyword evidence="2" id="KW-1185">Reference proteome</keyword>
<name>A0A142JSV2_9BURK</name>
<dbReference type="OrthoDB" id="9801102at2"/>
<protein>
    <submittedName>
        <fullName evidence="1">Excinuclease ABC subunit A</fullName>
    </submittedName>
</protein>
<dbReference type="PANTHER" id="PTHR40266:SF2">
    <property type="entry name" value="TOXIN HIGB-1"/>
    <property type="match status" value="1"/>
</dbReference>